<name>A0AAV1KQ58_9NEOP</name>
<dbReference type="AlphaFoldDB" id="A0AAV1KQ58"/>
<dbReference type="EMBL" id="CAVLGL010000079">
    <property type="protein sequence ID" value="CAK1585186.1"/>
    <property type="molecule type" value="Genomic_DNA"/>
</dbReference>
<sequence>MWNNANKVQKGVDLCLESLTENFNINVSCSVVKQITTLLPQNKIKINTLYIPSNIVLSDKDFQVPGEVSLLLAANVFFKVIQDGKIEGGPLDLVLINTRLVYVVSGHFNPVTLVHTAITMHSISMSNVCIDELVKKFWETEQVPQCYNESLREHEISEEAFNNTVNLCNNRLEVSLPLKIDINTISPTNSFSLALQKFCNLEKRFKKGPLYFQMHKAFIQEYIKLGHAKVVDLQSADINTSPEYFLPHHAVVLNDKKTNKLRVVFDGSANAKGAEYSLNDILCNGCVVQKSHRVLQNILWRESTHEALQC</sequence>
<reference evidence="1 2" key="1">
    <citation type="submission" date="2023-11" db="EMBL/GenBank/DDBJ databases">
        <authorList>
            <person name="Hedman E."/>
            <person name="Englund M."/>
            <person name="Stromberg M."/>
            <person name="Nyberg Akerstrom W."/>
            <person name="Nylinder S."/>
            <person name="Jareborg N."/>
            <person name="Kallberg Y."/>
            <person name="Kronander E."/>
        </authorList>
    </citation>
    <scope>NUCLEOTIDE SEQUENCE [LARGE SCALE GENOMIC DNA]</scope>
</reference>
<dbReference type="PANTHER" id="PTHR47331">
    <property type="entry name" value="PHD-TYPE DOMAIN-CONTAINING PROTEIN"/>
    <property type="match status" value="1"/>
</dbReference>
<evidence type="ECO:0000313" key="1">
    <source>
        <dbReference type="EMBL" id="CAK1585186.1"/>
    </source>
</evidence>
<accession>A0AAV1KQ58</accession>
<evidence type="ECO:0000313" key="2">
    <source>
        <dbReference type="Proteomes" id="UP001314205"/>
    </source>
</evidence>
<gene>
    <name evidence="1" type="ORF">PARMNEM_LOCUS6313</name>
</gene>
<proteinExistence type="predicted"/>
<dbReference type="PANTHER" id="PTHR47331:SF5">
    <property type="entry name" value="RIBONUCLEASE H"/>
    <property type="match status" value="1"/>
</dbReference>
<keyword evidence="2" id="KW-1185">Reference proteome</keyword>
<protein>
    <submittedName>
        <fullName evidence="1">Uncharacterized protein</fullName>
    </submittedName>
</protein>
<comment type="caution">
    <text evidence="1">The sequence shown here is derived from an EMBL/GenBank/DDBJ whole genome shotgun (WGS) entry which is preliminary data.</text>
</comment>
<organism evidence="1 2">
    <name type="scientific">Parnassius mnemosyne</name>
    <name type="common">clouded apollo</name>
    <dbReference type="NCBI Taxonomy" id="213953"/>
    <lineage>
        <taxon>Eukaryota</taxon>
        <taxon>Metazoa</taxon>
        <taxon>Ecdysozoa</taxon>
        <taxon>Arthropoda</taxon>
        <taxon>Hexapoda</taxon>
        <taxon>Insecta</taxon>
        <taxon>Pterygota</taxon>
        <taxon>Neoptera</taxon>
        <taxon>Endopterygota</taxon>
        <taxon>Lepidoptera</taxon>
        <taxon>Glossata</taxon>
        <taxon>Ditrysia</taxon>
        <taxon>Papilionoidea</taxon>
        <taxon>Papilionidae</taxon>
        <taxon>Parnassiinae</taxon>
        <taxon>Parnassini</taxon>
        <taxon>Parnassius</taxon>
        <taxon>Driopa</taxon>
    </lineage>
</organism>
<dbReference type="Proteomes" id="UP001314205">
    <property type="component" value="Unassembled WGS sequence"/>
</dbReference>